<dbReference type="PANTHER" id="PTHR39145">
    <property type="entry name" value="BIOGENESIS OF LYSOSOME-RELATED ORGANELLES COMPLEX 1 SUBUNIT CNL1"/>
    <property type="match status" value="1"/>
</dbReference>
<feature type="coiled-coil region" evidence="7">
    <location>
        <begin position="101"/>
        <end position="128"/>
    </location>
</feature>
<evidence type="ECO:0000256" key="3">
    <source>
        <dbReference type="ARBA" id="ARBA00007289"/>
    </source>
</evidence>
<dbReference type="GO" id="GO:0007032">
    <property type="term" value="P:endosome organization"/>
    <property type="evidence" value="ECO:0007669"/>
    <property type="project" value="TreeGrafter"/>
</dbReference>
<dbReference type="AlphaFoldDB" id="A0A6A6HI05"/>
<evidence type="ECO:0000256" key="5">
    <source>
        <dbReference type="ARBA" id="ARBA00022490"/>
    </source>
</evidence>
<evidence type="ECO:0000256" key="2">
    <source>
        <dbReference type="ARBA" id="ARBA00004496"/>
    </source>
</evidence>
<comment type="function">
    <text evidence="1">Component of the biogenesis of lysosome-related organelles complex-1 (BLOC-1), a complex that is involved in endosomal cargo sorting.</text>
</comment>
<dbReference type="GO" id="GO:0005737">
    <property type="term" value="C:cytoplasm"/>
    <property type="evidence" value="ECO:0007669"/>
    <property type="project" value="UniProtKB-SubCell"/>
</dbReference>
<dbReference type="GO" id="GO:0031083">
    <property type="term" value="C:BLOC-1 complex"/>
    <property type="evidence" value="ECO:0007669"/>
    <property type="project" value="InterPro"/>
</dbReference>
<name>A0A6A6HI05_VIRVR</name>
<evidence type="ECO:0000256" key="1">
    <source>
        <dbReference type="ARBA" id="ARBA00003807"/>
    </source>
</evidence>
<dbReference type="Proteomes" id="UP000800092">
    <property type="component" value="Unassembled WGS sequence"/>
</dbReference>
<evidence type="ECO:0000256" key="7">
    <source>
        <dbReference type="SAM" id="Coils"/>
    </source>
</evidence>
<evidence type="ECO:0000256" key="4">
    <source>
        <dbReference type="ARBA" id="ARBA00014971"/>
    </source>
</evidence>
<gene>
    <name evidence="8" type="ORF">EV356DRAFT_529693</name>
</gene>
<dbReference type="OrthoDB" id="5424991at2759"/>
<dbReference type="PANTHER" id="PTHR39145:SF1">
    <property type="entry name" value="BIOGENESIS OF LYSOSOME-RELATED ORGANELLES COMPLEX 1 SUBUNIT CNL1"/>
    <property type="match status" value="1"/>
</dbReference>
<reference evidence="8" key="1">
    <citation type="journal article" date="2020" name="Stud. Mycol.">
        <title>101 Dothideomycetes genomes: a test case for predicting lifestyles and emergence of pathogens.</title>
        <authorList>
            <person name="Haridas S."/>
            <person name="Albert R."/>
            <person name="Binder M."/>
            <person name="Bloem J."/>
            <person name="Labutti K."/>
            <person name="Salamov A."/>
            <person name="Andreopoulos B."/>
            <person name="Baker S."/>
            <person name="Barry K."/>
            <person name="Bills G."/>
            <person name="Bluhm B."/>
            <person name="Cannon C."/>
            <person name="Castanera R."/>
            <person name="Culley D."/>
            <person name="Daum C."/>
            <person name="Ezra D."/>
            <person name="Gonzalez J."/>
            <person name="Henrissat B."/>
            <person name="Kuo A."/>
            <person name="Liang C."/>
            <person name="Lipzen A."/>
            <person name="Lutzoni F."/>
            <person name="Magnuson J."/>
            <person name="Mondo S."/>
            <person name="Nolan M."/>
            <person name="Ohm R."/>
            <person name="Pangilinan J."/>
            <person name="Park H.-J."/>
            <person name="Ramirez L."/>
            <person name="Alfaro M."/>
            <person name="Sun H."/>
            <person name="Tritt A."/>
            <person name="Yoshinaga Y."/>
            <person name="Zwiers L.-H."/>
            <person name="Turgeon B."/>
            <person name="Goodwin S."/>
            <person name="Spatafora J."/>
            <person name="Crous P."/>
            <person name="Grigoriev I."/>
        </authorList>
    </citation>
    <scope>NUCLEOTIDE SEQUENCE</scope>
    <source>
        <strain evidence="8">Tuck. ex Michener</strain>
    </source>
</reference>
<comment type="similarity">
    <text evidence="3">Belongs to the BLOC1S4 family.</text>
</comment>
<dbReference type="EMBL" id="ML991778">
    <property type="protein sequence ID" value="KAF2237765.1"/>
    <property type="molecule type" value="Genomic_DNA"/>
</dbReference>
<evidence type="ECO:0000313" key="8">
    <source>
        <dbReference type="EMBL" id="KAF2237765.1"/>
    </source>
</evidence>
<accession>A0A6A6HI05</accession>
<dbReference type="InterPro" id="IPR034455">
    <property type="entry name" value="CNL1"/>
</dbReference>
<protein>
    <recommendedName>
        <fullName evidence="4">Biogenesis of lysosome-related organelles complex 1 subunit CNL1</fullName>
    </recommendedName>
    <alternativeName>
        <fullName evidence="6">CNO-like protein 1</fullName>
    </alternativeName>
</protein>
<evidence type="ECO:0000313" key="9">
    <source>
        <dbReference type="Proteomes" id="UP000800092"/>
    </source>
</evidence>
<keyword evidence="5" id="KW-0963">Cytoplasm</keyword>
<proteinExistence type="inferred from homology"/>
<keyword evidence="9" id="KW-1185">Reference proteome</keyword>
<sequence length="147" mass="16758">MASPRASIPDTRLGLAPDEVQLLRRHQQIALSQAGSSSSRAASNASSQGRLLLDPGSLQALSYHFDRLMQAIQHRMQQLNQQTQIATQVQYDRAGNAIQMADAEIARFREILRQIDELEVEFDKVRRIREIVRQYRARVEHLGRRLG</sequence>
<evidence type="ECO:0000256" key="6">
    <source>
        <dbReference type="ARBA" id="ARBA00029995"/>
    </source>
</evidence>
<keyword evidence="7" id="KW-0175">Coiled coil</keyword>
<comment type="subcellular location">
    <subcellularLocation>
        <location evidence="2">Cytoplasm</location>
    </subcellularLocation>
</comment>
<organism evidence="8 9">
    <name type="scientific">Viridothelium virens</name>
    <name type="common">Speckled blister lichen</name>
    <name type="synonym">Trypethelium virens</name>
    <dbReference type="NCBI Taxonomy" id="1048519"/>
    <lineage>
        <taxon>Eukaryota</taxon>
        <taxon>Fungi</taxon>
        <taxon>Dikarya</taxon>
        <taxon>Ascomycota</taxon>
        <taxon>Pezizomycotina</taxon>
        <taxon>Dothideomycetes</taxon>
        <taxon>Dothideomycetes incertae sedis</taxon>
        <taxon>Trypetheliales</taxon>
        <taxon>Trypetheliaceae</taxon>
        <taxon>Viridothelium</taxon>
    </lineage>
</organism>